<feature type="transmembrane region" description="Helical" evidence="1">
    <location>
        <begin position="12"/>
        <end position="32"/>
    </location>
</feature>
<keyword evidence="1" id="KW-0812">Transmembrane</keyword>
<protein>
    <submittedName>
        <fullName evidence="2">Uncharacterized protein</fullName>
    </submittedName>
</protein>
<dbReference type="EMBL" id="LR798287">
    <property type="protein sequence ID" value="CAB5220605.1"/>
    <property type="molecule type" value="Genomic_DNA"/>
</dbReference>
<gene>
    <name evidence="2" type="ORF">UFOVP245_2</name>
</gene>
<name>A0A6J7WUU5_9CAUD</name>
<keyword evidence="1" id="KW-0472">Membrane</keyword>
<organism evidence="2">
    <name type="scientific">uncultured Caudovirales phage</name>
    <dbReference type="NCBI Taxonomy" id="2100421"/>
    <lineage>
        <taxon>Viruses</taxon>
        <taxon>Duplodnaviria</taxon>
        <taxon>Heunggongvirae</taxon>
        <taxon>Uroviricota</taxon>
        <taxon>Caudoviricetes</taxon>
        <taxon>Peduoviridae</taxon>
        <taxon>Maltschvirus</taxon>
        <taxon>Maltschvirus maltsch</taxon>
    </lineage>
</organism>
<keyword evidence="1" id="KW-1133">Transmembrane helix</keyword>
<sequence length="35" mass="3807">MGPNITLTAFDGLVIFGPIFVLLTVFFVGNYITSK</sequence>
<evidence type="ECO:0000313" key="2">
    <source>
        <dbReference type="EMBL" id="CAB5220605.1"/>
    </source>
</evidence>
<proteinExistence type="predicted"/>
<accession>A0A6J7WUU5</accession>
<reference evidence="2" key="1">
    <citation type="submission" date="2020-05" db="EMBL/GenBank/DDBJ databases">
        <authorList>
            <person name="Chiriac C."/>
            <person name="Salcher M."/>
            <person name="Ghai R."/>
            <person name="Kavagutti S V."/>
        </authorList>
    </citation>
    <scope>NUCLEOTIDE SEQUENCE</scope>
</reference>
<evidence type="ECO:0000256" key="1">
    <source>
        <dbReference type="SAM" id="Phobius"/>
    </source>
</evidence>